<sequence>MVDKLEKKVHIREYNENRDIKVVGKLDKNCGIGSKMTPYVAELSENGELVGVVRGCIKCVGTRFGATYVRLGYILGLRVSPKHRQRVASTNLFTSKCNYINFSSLVIFVQPASLPVKGLSQDSKIEKLQMSQAISLYNNRLRGKDIYPTDIDAVLMEKLSLEWIILHSKNNEEDIISQTPSSWEIFSVWNSCEAYKLHIRKSHHNPLKFFHATLSHARDKIFPCVKLPICESLQKPLGFLFLYGLYGEGERLQELMKSIWSFASRLAENAKDCKMIVTEKVNGLTGTVEDNEQQVVMEQVGNAFVDLKDF</sequence>
<proteinExistence type="predicted"/>
<dbReference type="PANTHER" id="PTHR47370:SF4">
    <property type="entry name" value="N-ACETYLTRANSFERASE HLS1-LIKE-RELATED"/>
    <property type="match status" value="1"/>
</dbReference>
<dbReference type="AlphaFoldDB" id="A0A2C9W9G9"/>
<reference evidence="1" key="1">
    <citation type="submission" date="2016-02" db="EMBL/GenBank/DDBJ databases">
        <title>WGS assembly of Manihot esculenta.</title>
        <authorList>
            <person name="Bredeson J.V."/>
            <person name="Prochnik S.E."/>
            <person name="Lyons J.B."/>
            <person name="Schmutz J."/>
            <person name="Grimwood J."/>
            <person name="Vrebalov J."/>
            <person name="Bart R.S."/>
            <person name="Amuge T."/>
            <person name="Ferguson M.E."/>
            <person name="Green R."/>
            <person name="Putnam N."/>
            <person name="Stites J."/>
            <person name="Rounsley S."/>
            <person name="Rokhsar D.S."/>
        </authorList>
    </citation>
    <scope>NUCLEOTIDE SEQUENCE [LARGE SCALE GENOMIC DNA]</scope>
    <source>
        <tissue evidence="1">Leaf</tissue>
    </source>
</reference>
<dbReference type="OMA" id="KVHIREY"/>
<accession>A0A2C9W9G9</accession>
<dbReference type="PANTHER" id="PTHR47370">
    <property type="entry name" value="ACYL-COA N-ACYLTRANSFERASES (NAT) SUPERFAMILY PROTEIN"/>
    <property type="match status" value="1"/>
</dbReference>
<gene>
    <name evidence="1" type="ORF">MANES_03G204500</name>
</gene>
<protein>
    <submittedName>
        <fullName evidence="1">Uncharacterized protein</fullName>
    </submittedName>
</protein>
<name>A0A2C9W9G9_MANES</name>
<dbReference type="STRING" id="3983.A0A2C9W9G9"/>
<dbReference type="InterPro" id="IPR052810">
    <property type="entry name" value="Plant_NAT"/>
</dbReference>
<evidence type="ECO:0000313" key="1">
    <source>
        <dbReference type="EMBL" id="OAY56127.1"/>
    </source>
</evidence>
<dbReference type="GO" id="GO:0009734">
    <property type="term" value="P:auxin-activated signaling pathway"/>
    <property type="evidence" value="ECO:0000318"/>
    <property type="project" value="GO_Central"/>
</dbReference>
<dbReference type="EMBL" id="CM004389">
    <property type="protein sequence ID" value="OAY56127.1"/>
    <property type="molecule type" value="Genomic_DNA"/>
</dbReference>
<organism evidence="1">
    <name type="scientific">Manihot esculenta</name>
    <name type="common">Cassava</name>
    <name type="synonym">Jatropha manihot</name>
    <dbReference type="NCBI Taxonomy" id="3983"/>
    <lineage>
        <taxon>Eukaryota</taxon>
        <taxon>Viridiplantae</taxon>
        <taxon>Streptophyta</taxon>
        <taxon>Embryophyta</taxon>
        <taxon>Tracheophyta</taxon>
        <taxon>Spermatophyta</taxon>
        <taxon>Magnoliopsida</taxon>
        <taxon>eudicotyledons</taxon>
        <taxon>Gunneridae</taxon>
        <taxon>Pentapetalae</taxon>
        <taxon>rosids</taxon>
        <taxon>fabids</taxon>
        <taxon>Malpighiales</taxon>
        <taxon>Euphorbiaceae</taxon>
        <taxon>Crotonoideae</taxon>
        <taxon>Manihoteae</taxon>
        <taxon>Manihot</taxon>
    </lineage>
</organism>